<name>A0A5M4B1Y9_9BACT</name>
<keyword evidence="2" id="KW-1185">Reference proteome</keyword>
<dbReference type="RefSeq" id="WP_025864035.1">
    <property type="nucleotide sequence ID" value="NZ_BLAX01000001.1"/>
</dbReference>
<protein>
    <submittedName>
        <fullName evidence="1">Uncharacterized protein</fullName>
    </submittedName>
</protein>
<dbReference type="OrthoDB" id="1123496at2"/>
<dbReference type="InterPro" id="IPR016024">
    <property type="entry name" value="ARM-type_fold"/>
</dbReference>
<dbReference type="EMBL" id="BLAX01000001">
    <property type="protein sequence ID" value="GET34165.1"/>
    <property type="molecule type" value="Genomic_DNA"/>
</dbReference>
<accession>A0A5M4B1Y9</accession>
<dbReference type="AlphaFoldDB" id="A0A5M4B1Y9"/>
<proteinExistence type="predicted"/>
<dbReference type="Pfam" id="PF19775">
    <property type="entry name" value="DUF6261"/>
    <property type="match status" value="1"/>
</dbReference>
<dbReference type="InterPro" id="IPR046228">
    <property type="entry name" value="DUF6261"/>
</dbReference>
<organism evidence="1 2">
    <name type="scientific">Prolixibacter bellariivorans</name>
    <dbReference type="NCBI Taxonomy" id="314319"/>
    <lineage>
        <taxon>Bacteria</taxon>
        <taxon>Pseudomonadati</taxon>
        <taxon>Bacteroidota</taxon>
        <taxon>Bacteroidia</taxon>
        <taxon>Marinilabiliales</taxon>
        <taxon>Prolixibacteraceae</taxon>
        <taxon>Prolixibacter</taxon>
    </lineage>
</organism>
<comment type="caution">
    <text evidence="1">The sequence shown here is derived from an EMBL/GenBank/DDBJ whole genome shotgun (WGS) entry which is preliminary data.</text>
</comment>
<dbReference type="Proteomes" id="UP000391834">
    <property type="component" value="Unassembled WGS sequence"/>
</dbReference>
<reference evidence="1 2" key="1">
    <citation type="submission" date="2019-10" db="EMBL/GenBank/DDBJ databases">
        <title>Prolixibacter strains distinguished by the presence of nitrate reductase genes were adept at nitrate-dependent anaerobic corrosion of metallic iron and carbon steel.</title>
        <authorList>
            <person name="Iino T."/>
            <person name="Shono N."/>
            <person name="Ito K."/>
            <person name="Nakamura R."/>
            <person name="Sueoka K."/>
            <person name="Harayama S."/>
            <person name="Ohkuma M."/>
        </authorList>
    </citation>
    <scope>NUCLEOTIDE SEQUENCE [LARGE SCALE GENOMIC DNA]</scope>
    <source>
        <strain evidence="1 2">JCM 13498</strain>
    </source>
</reference>
<dbReference type="SUPFAM" id="SSF48371">
    <property type="entry name" value="ARM repeat"/>
    <property type="match status" value="1"/>
</dbReference>
<evidence type="ECO:0000313" key="1">
    <source>
        <dbReference type="EMBL" id="GET34165.1"/>
    </source>
</evidence>
<gene>
    <name evidence="1" type="ORF">PbJCM13498_30280</name>
</gene>
<sequence>MIPKINNKSRNAEVDGTAKRMINAWNSAGIADDAHLTTIFNLVDAGEKKLSTAINRSKAESQLEEKDEVRDNQFRLLYNLVQGALGHPDPLVRTAAEKLFAILDRYSLSIIKENYVTESSLIGSLLEELSDASLETSVAAVSGCAELIASLKAAQDDFENVRTAYESEKDLDSKTDNATTLKKQLVLVINKKLVPYLRVVSENDEAKYGGLAGTLTQIIADNNAVVKKRIADAEPVAD</sequence>
<evidence type="ECO:0000313" key="2">
    <source>
        <dbReference type="Proteomes" id="UP000391834"/>
    </source>
</evidence>